<organism evidence="1">
    <name type="scientific">bioreactor metagenome</name>
    <dbReference type="NCBI Taxonomy" id="1076179"/>
    <lineage>
        <taxon>unclassified sequences</taxon>
        <taxon>metagenomes</taxon>
        <taxon>ecological metagenomes</taxon>
    </lineage>
</organism>
<sequence>MPCQYDKVYAPIEKNYKEKEDKKDDYGGGDKKDACGGDSKSCCIFPKHPEPKKILLECGCRPQDAIFETYGYGYEKHEEAFVLDSVLVDTTCLCRPLVKIEFSSLVVFEAKTKDCYEKEIEVELLFELVRSCKGEKEVLQTWKYEKEFEFCGVEKFELEISEPFTVTFCDRACPDCCEYKIIVKAKEVKGEFKALRVVKPDLSALAQGICD</sequence>
<reference evidence="1" key="1">
    <citation type="submission" date="2019-08" db="EMBL/GenBank/DDBJ databases">
        <authorList>
            <person name="Kucharzyk K."/>
            <person name="Murdoch R.W."/>
            <person name="Higgins S."/>
            <person name="Loffler F."/>
        </authorList>
    </citation>
    <scope>NUCLEOTIDE SEQUENCE</scope>
</reference>
<accession>A0A644WGG6</accession>
<proteinExistence type="predicted"/>
<gene>
    <name evidence="1" type="ORF">SDC9_49215</name>
</gene>
<evidence type="ECO:0000313" key="1">
    <source>
        <dbReference type="EMBL" id="MPM02956.1"/>
    </source>
</evidence>
<protein>
    <submittedName>
        <fullName evidence="1">Uncharacterized protein</fullName>
    </submittedName>
</protein>
<dbReference type="EMBL" id="VSSQ01000911">
    <property type="protein sequence ID" value="MPM02956.1"/>
    <property type="molecule type" value="Genomic_DNA"/>
</dbReference>
<dbReference type="InterPro" id="IPR027972">
    <property type="entry name" value="DUF4489"/>
</dbReference>
<dbReference type="Pfam" id="PF14879">
    <property type="entry name" value="DUF4489"/>
    <property type="match status" value="1"/>
</dbReference>
<dbReference type="AlphaFoldDB" id="A0A644WGG6"/>
<comment type="caution">
    <text evidence="1">The sequence shown here is derived from an EMBL/GenBank/DDBJ whole genome shotgun (WGS) entry which is preliminary data.</text>
</comment>
<name>A0A644WGG6_9ZZZZ</name>